<keyword evidence="3" id="KW-1185">Reference proteome</keyword>
<accession>A0A420Y3K2</accession>
<dbReference type="Proteomes" id="UP000275385">
    <property type="component" value="Unassembled WGS sequence"/>
</dbReference>
<reference evidence="2 3" key="1">
    <citation type="submission" date="2018-08" db="EMBL/GenBank/DDBJ databases">
        <title>Draft genome of the lignicolous fungus Coniochaeta pulveracea.</title>
        <authorList>
            <person name="Borstlap C.J."/>
            <person name="De Witt R.N."/>
            <person name="Botha A."/>
            <person name="Volschenk H."/>
        </authorList>
    </citation>
    <scope>NUCLEOTIDE SEQUENCE [LARGE SCALE GENOMIC DNA]</scope>
    <source>
        <strain evidence="2 3">CAB683</strain>
    </source>
</reference>
<feature type="region of interest" description="Disordered" evidence="1">
    <location>
        <begin position="43"/>
        <end position="71"/>
    </location>
</feature>
<dbReference type="OrthoDB" id="5378435at2759"/>
<feature type="compositionally biased region" description="Polar residues" evidence="1">
    <location>
        <begin position="44"/>
        <end position="71"/>
    </location>
</feature>
<comment type="caution">
    <text evidence="2">The sequence shown here is derived from an EMBL/GenBank/DDBJ whole genome shotgun (WGS) entry which is preliminary data.</text>
</comment>
<proteinExistence type="predicted"/>
<evidence type="ECO:0000256" key="1">
    <source>
        <dbReference type="SAM" id="MobiDB-lite"/>
    </source>
</evidence>
<feature type="compositionally biased region" description="Polar residues" evidence="1">
    <location>
        <begin position="239"/>
        <end position="248"/>
    </location>
</feature>
<dbReference type="EMBL" id="QVQW01000056">
    <property type="protein sequence ID" value="RKU42464.1"/>
    <property type="molecule type" value="Genomic_DNA"/>
</dbReference>
<feature type="region of interest" description="Disordered" evidence="1">
    <location>
        <begin position="231"/>
        <end position="264"/>
    </location>
</feature>
<feature type="region of interest" description="Disordered" evidence="1">
    <location>
        <begin position="298"/>
        <end position="318"/>
    </location>
</feature>
<gene>
    <name evidence="2" type="ORF">DL546_004703</name>
</gene>
<evidence type="ECO:0000313" key="2">
    <source>
        <dbReference type="EMBL" id="RKU42464.1"/>
    </source>
</evidence>
<evidence type="ECO:0000313" key="3">
    <source>
        <dbReference type="Proteomes" id="UP000275385"/>
    </source>
</evidence>
<dbReference type="STRING" id="177199.A0A420Y3K2"/>
<organism evidence="2 3">
    <name type="scientific">Coniochaeta pulveracea</name>
    <dbReference type="NCBI Taxonomy" id="177199"/>
    <lineage>
        <taxon>Eukaryota</taxon>
        <taxon>Fungi</taxon>
        <taxon>Dikarya</taxon>
        <taxon>Ascomycota</taxon>
        <taxon>Pezizomycotina</taxon>
        <taxon>Sordariomycetes</taxon>
        <taxon>Sordariomycetidae</taxon>
        <taxon>Coniochaetales</taxon>
        <taxon>Coniochaetaceae</taxon>
        <taxon>Coniochaeta</taxon>
    </lineage>
</organism>
<sequence>MSIMPLSYGFGVLPPGTYSNDDRLMGELSRQLSAVQHHDRYMQKGTSSARHNNNPMRITKPRSANHSPCSYSTRLQQGWTRTNAVENQHQPLPMQVQSTARAPRPLSWHPSSSQFAQPLSSEMFGQSQPQAYYQSPMGQYAASNYVGPGLYASTQDAAPSSPPVYSGYTSPASAFSPMPLSYTSYDQHIPTQPYFTQASWAAPPELSPAMPVAESPLDSYLRSSIPPTPDSYFYAPQPKVQSEDSIPYQSLEGEEQEEEEEEGEILYGMGLYDAPKEPLQSLLCGGVPAGKGLTLEAAWAPPVSDDEDDAEGDGQQVD</sequence>
<name>A0A420Y3K2_9PEZI</name>
<dbReference type="AlphaFoldDB" id="A0A420Y3K2"/>
<protein>
    <submittedName>
        <fullName evidence="2">Uncharacterized protein</fullName>
    </submittedName>
</protein>
<feature type="compositionally biased region" description="Acidic residues" evidence="1">
    <location>
        <begin position="252"/>
        <end position="264"/>
    </location>
</feature>